<dbReference type="InterPro" id="IPR029058">
    <property type="entry name" value="AB_hydrolase_fold"/>
</dbReference>
<reference evidence="2" key="1">
    <citation type="submission" date="2015-05" db="EMBL/GenBank/DDBJ databases">
        <authorList>
            <person name="Wang D.B."/>
            <person name="Wang M."/>
        </authorList>
    </citation>
    <scope>NUCLEOTIDE SEQUENCE [LARGE SCALE GENOMIC DNA]</scope>
    <source>
        <strain evidence="2">DU22</strain>
    </source>
</reference>
<reference evidence="4" key="2">
    <citation type="submission" date="2015-05" db="EMBL/GenBank/DDBJ databases">
        <authorList>
            <person name="Rovetto F."/>
            <person name="Cocolin L."/>
            <person name="Illeghems K."/>
            <person name="Van Nieuwerburgh F."/>
            <person name="Houf K."/>
        </authorList>
    </citation>
    <scope>NUCLEOTIDE SEQUENCE [LARGE SCALE GENOMIC DNA]</scope>
    <source>
        <strain evidence="4">DU22</strain>
    </source>
</reference>
<evidence type="ECO:0000313" key="3">
    <source>
        <dbReference type="EMBL" id="TLS72364.1"/>
    </source>
</evidence>
<evidence type="ECO:0000313" key="2">
    <source>
        <dbReference type="EMBL" id="OCM00155.1"/>
    </source>
</evidence>
<dbReference type="RefSeq" id="WP_066182825.1">
    <property type="nucleotide sequence ID" value="NZ_LCUJ01000001.1"/>
</dbReference>
<comment type="caution">
    <text evidence="2">The sequence shown here is derived from an EMBL/GenBank/DDBJ whole genome shotgun (WGS) entry which is preliminary data.</text>
</comment>
<gene>
    <name evidence="2" type="ORF">AAX29_00153</name>
    <name evidence="3" type="ORF">FE246_02980</name>
</gene>
<proteinExistence type="predicted"/>
<reference evidence="3 5" key="3">
    <citation type="submission" date="2019-05" db="EMBL/GenBank/DDBJ databases">
        <title>Arcobacter cibarius and Arcobacter thereius providing challenges in identification an antibiotic susceptibility and Quinolone resistance.</title>
        <authorList>
            <person name="Busch A."/>
            <person name="Hanel I."/>
            <person name="Hotzel H."/>
            <person name="Tomaso H."/>
        </authorList>
    </citation>
    <scope>NUCLEOTIDE SEQUENCE [LARGE SCALE GENOMIC DNA]</scope>
    <source>
        <strain evidence="3 5">17CS1191_2</strain>
    </source>
</reference>
<dbReference type="Pfam" id="PF12146">
    <property type="entry name" value="Hydrolase_4"/>
    <property type="match status" value="1"/>
</dbReference>
<evidence type="ECO:0000313" key="5">
    <source>
        <dbReference type="Proteomes" id="UP000308001"/>
    </source>
</evidence>
<dbReference type="EMBL" id="LCUJ01000001">
    <property type="protein sequence ID" value="OCM00155.1"/>
    <property type="molecule type" value="Genomic_DNA"/>
</dbReference>
<dbReference type="OrthoDB" id="9780765at2"/>
<dbReference type="InterPro" id="IPR022742">
    <property type="entry name" value="Hydrolase_4"/>
</dbReference>
<dbReference type="PATRIC" id="fig|544718.43.peg.904"/>
<dbReference type="SUPFAM" id="SSF53474">
    <property type="entry name" value="alpha/beta-Hydrolases"/>
    <property type="match status" value="1"/>
</dbReference>
<organism evidence="2 4">
    <name type="scientific">Aliarcobacter thereius</name>
    <dbReference type="NCBI Taxonomy" id="544718"/>
    <lineage>
        <taxon>Bacteria</taxon>
        <taxon>Pseudomonadati</taxon>
        <taxon>Campylobacterota</taxon>
        <taxon>Epsilonproteobacteria</taxon>
        <taxon>Campylobacterales</taxon>
        <taxon>Arcobacteraceae</taxon>
        <taxon>Aliarcobacter</taxon>
    </lineage>
</organism>
<dbReference type="Proteomes" id="UP000093281">
    <property type="component" value="Unassembled WGS sequence"/>
</dbReference>
<protein>
    <submittedName>
        <fullName evidence="2">2-succinyl-6-hydroxy-2, 4-cyclohexadiene-1-carboxylate synthase</fullName>
    </submittedName>
    <submittedName>
        <fullName evidence="3">Alpha/beta hydrolase</fullName>
    </submittedName>
</protein>
<dbReference type="STRING" id="544718.AAX25_00925"/>
<evidence type="ECO:0000259" key="1">
    <source>
        <dbReference type="Pfam" id="PF12146"/>
    </source>
</evidence>
<dbReference type="Proteomes" id="UP000308001">
    <property type="component" value="Unassembled WGS sequence"/>
</dbReference>
<dbReference type="EMBL" id="VBUF01000002">
    <property type="protein sequence ID" value="TLS72364.1"/>
    <property type="molecule type" value="Genomic_DNA"/>
</dbReference>
<name>A0A1C0B986_9BACT</name>
<accession>A0A1C0B986</accession>
<dbReference type="InterPro" id="IPR050266">
    <property type="entry name" value="AB_hydrolase_sf"/>
</dbReference>
<dbReference type="PANTHER" id="PTHR43798">
    <property type="entry name" value="MONOACYLGLYCEROL LIPASE"/>
    <property type="match status" value="1"/>
</dbReference>
<dbReference type="GO" id="GO:0016787">
    <property type="term" value="F:hydrolase activity"/>
    <property type="evidence" value="ECO:0007669"/>
    <property type="project" value="UniProtKB-KW"/>
</dbReference>
<dbReference type="Gene3D" id="3.40.50.1820">
    <property type="entry name" value="alpha/beta hydrolase"/>
    <property type="match status" value="1"/>
</dbReference>
<sequence length="252" mass="29329">MKFLSYKKFGSGKKNIIFLHELMGDCSNYDNCLQYFNQEEFSCFMVDLRGYGLSKEINGNYTLDEAVNDIINLVSNLGINSYILLAHSMSTMIAQHITNKDLRVKKLILINPISYIGVKSTIKAKENLIFQMRNNSGKIEEIVEQSSQRYNESWKKYRIKQAYNSSKLEARVSYMDMYLNIYFDSSLNDFSTNAPIKIITGKHDFKVFSKNEVLKYFENNFNIEILEFEDSGHYPMIESPVLFASTIENWCK</sequence>
<feature type="domain" description="Serine aminopeptidase S33" evidence="1">
    <location>
        <begin position="13"/>
        <end position="205"/>
    </location>
</feature>
<dbReference type="AlphaFoldDB" id="A0A1C0B986"/>
<keyword evidence="3" id="KW-0378">Hydrolase</keyword>
<evidence type="ECO:0000313" key="4">
    <source>
        <dbReference type="Proteomes" id="UP000093281"/>
    </source>
</evidence>